<name>A0A381REX8_9ZZZZ</name>
<protein>
    <submittedName>
        <fullName evidence="2">Uncharacterized protein</fullName>
    </submittedName>
</protein>
<feature type="transmembrane region" description="Helical" evidence="1">
    <location>
        <begin position="33"/>
        <end position="50"/>
    </location>
</feature>
<keyword evidence="1" id="KW-0472">Membrane</keyword>
<sequence>MKDFILKQLDLIGLILMAISAIAWVGFDIPHAQLYFWIAVAINGLGLILNKRKNKS</sequence>
<organism evidence="2">
    <name type="scientific">marine metagenome</name>
    <dbReference type="NCBI Taxonomy" id="408172"/>
    <lineage>
        <taxon>unclassified sequences</taxon>
        <taxon>metagenomes</taxon>
        <taxon>ecological metagenomes</taxon>
    </lineage>
</organism>
<keyword evidence="1" id="KW-0812">Transmembrane</keyword>
<dbReference type="EMBL" id="UINC01001880">
    <property type="protein sequence ID" value="SUZ90260.1"/>
    <property type="molecule type" value="Genomic_DNA"/>
</dbReference>
<gene>
    <name evidence="2" type="ORF">METZ01_LOCUS43114</name>
</gene>
<accession>A0A381REX8</accession>
<evidence type="ECO:0000313" key="2">
    <source>
        <dbReference type="EMBL" id="SUZ90260.1"/>
    </source>
</evidence>
<reference evidence="2" key="1">
    <citation type="submission" date="2018-05" db="EMBL/GenBank/DDBJ databases">
        <authorList>
            <person name="Lanie J.A."/>
            <person name="Ng W.-L."/>
            <person name="Kazmierczak K.M."/>
            <person name="Andrzejewski T.M."/>
            <person name="Davidsen T.M."/>
            <person name="Wayne K.J."/>
            <person name="Tettelin H."/>
            <person name="Glass J.I."/>
            <person name="Rusch D."/>
            <person name="Podicherti R."/>
            <person name="Tsui H.-C.T."/>
            <person name="Winkler M.E."/>
        </authorList>
    </citation>
    <scope>NUCLEOTIDE SEQUENCE</scope>
</reference>
<keyword evidence="1" id="KW-1133">Transmembrane helix</keyword>
<feature type="transmembrane region" description="Helical" evidence="1">
    <location>
        <begin position="9"/>
        <end position="27"/>
    </location>
</feature>
<evidence type="ECO:0000256" key="1">
    <source>
        <dbReference type="SAM" id="Phobius"/>
    </source>
</evidence>
<proteinExistence type="predicted"/>
<dbReference type="AlphaFoldDB" id="A0A381REX8"/>